<dbReference type="EMBL" id="DAAVUQ010000004">
    <property type="protein sequence ID" value="HAF5756239.1"/>
    <property type="molecule type" value="Genomic_DNA"/>
</dbReference>
<gene>
    <name evidence="1" type="ORF">G8N42_001629</name>
</gene>
<organism evidence="1">
    <name type="scientific">Salmonella enterica</name>
    <name type="common">Salmonella choleraesuis</name>
    <dbReference type="NCBI Taxonomy" id="28901"/>
    <lineage>
        <taxon>Bacteria</taxon>
        <taxon>Pseudomonadati</taxon>
        <taxon>Pseudomonadota</taxon>
        <taxon>Gammaproteobacteria</taxon>
        <taxon>Enterobacterales</taxon>
        <taxon>Enterobacteriaceae</taxon>
        <taxon>Salmonella</taxon>
    </lineage>
</organism>
<comment type="caution">
    <text evidence="1">The sequence shown here is derived from an EMBL/GenBank/DDBJ whole genome shotgun (WGS) entry which is preliminary data.</text>
</comment>
<accession>A0A749PIK4</accession>
<protein>
    <submittedName>
        <fullName evidence="1">Uncharacterized protein</fullName>
    </submittedName>
</protein>
<sequence length="117" mass="12507">MNKFEGITVLHIESSDYTGEVLNSAAEKEFDTADIVIDGDKVVKNRVHTPDIKPQGSSVKTFRGLSLDTGCAFQNTSTLINAAFLISTVEEADDSELSDSILIIASQYAEAAHEAAG</sequence>
<reference evidence="1" key="2">
    <citation type="submission" date="2020-02" db="EMBL/GenBank/DDBJ databases">
        <authorList>
            <consortium name="NCBI Pathogen Detection Project"/>
        </authorList>
    </citation>
    <scope>NUCLEOTIDE SEQUENCE</scope>
    <source>
        <strain evidence="1">MA.CK_00/00004035</strain>
    </source>
</reference>
<evidence type="ECO:0000313" key="1">
    <source>
        <dbReference type="EMBL" id="HAF5756239.1"/>
    </source>
</evidence>
<name>A0A749PIK4_SALER</name>
<reference evidence="1" key="1">
    <citation type="journal article" date="2018" name="Genome Biol.">
        <title>SKESA: strategic k-mer extension for scrupulous assemblies.</title>
        <authorList>
            <person name="Souvorov A."/>
            <person name="Agarwala R."/>
            <person name="Lipman D.J."/>
        </authorList>
    </citation>
    <scope>NUCLEOTIDE SEQUENCE</scope>
    <source>
        <strain evidence="1">MA.CK_00/00004035</strain>
    </source>
</reference>
<proteinExistence type="predicted"/>
<dbReference type="AlphaFoldDB" id="A0A749PIK4"/>